<dbReference type="STRING" id="3821.A0A151R225"/>
<reference evidence="7" key="1">
    <citation type="journal article" date="2012" name="Nat. Biotechnol.">
        <title>Draft genome sequence of pigeonpea (Cajanus cajan), an orphan legume crop of resource-poor farmers.</title>
        <authorList>
            <person name="Varshney R.K."/>
            <person name="Chen W."/>
            <person name="Li Y."/>
            <person name="Bharti A.K."/>
            <person name="Saxena R.K."/>
            <person name="Schlueter J.A."/>
            <person name="Donoghue M.T."/>
            <person name="Azam S."/>
            <person name="Fan G."/>
            <person name="Whaley A.M."/>
            <person name="Farmer A.D."/>
            <person name="Sheridan J."/>
            <person name="Iwata A."/>
            <person name="Tuteja R."/>
            <person name="Penmetsa R.V."/>
            <person name="Wu W."/>
            <person name="Upadhyaya H.D."/>
            <person name="Yang S.P."/>
            <person name="Shah T."/>
            <person name="Saxena K.B."/>
            <person name="Michael T."/>
            <person name="McCombie W.R."/>
            <person name="Yang B."/>
            <person name="Zhang G."/>
            <person name="Yang H."/>
            <person name="Wang J."/>
            <person name="Spillane C."/>
            <person name="Cook D.R."/>
            <person name="May G.D."/>
            <person name="Xu X."/>
            <person name="Jackson S.A."/>
        </authorList>
    </citation>
    <scope>NUCLEOTIDE SEQUENCE [LARGE SCALE GENOMIC DNA]</scope>
</reference>
<name>A0A151R225_CAJCA</name>
<protein>
    <recommendedName>
        <fullName evidence="6">Late embryogenesis abundant protein LEA-2 subgroup domain-containing protein</fullName>
    </recommendedName>
</protein>
<accession>A0A151R225</accession>
<feature type="transmembrane region" description="Helical" evidence="5">
    <location>
        <begin position="6"/>
        <end position="34"/>
    </location>
</feature>
<keyword evidence="3 5" id="KW-1133">Transmembrane helix</keyword>
<evidence type="ECO:0000256" key="3">
    <source>
        <dbReference type="ARBA" id="ARBA00022989"/>
    </source>
</evidence>
<dbReference type="AlphaFoldDB" id="A0A151R225"/>
<evidence type="ECO:0000256" key="4">
    <source>
        <dbReference type="ARBA" id="ARBA00023136"/>
    </source>
</evidence>
<dbReference type="Pfam" id="PF03168">
    <property type="entry name" value="LEA_2"/>
    <property type="match status" value="1"/>
</dbReference>
<dbReference type="InterPro" id="IPR044839">
    <property type="entry name" value="NDR1-like"/>
</dbReference>
<dbReference type="GO" id="GO:0098542">
    <property type="term" value="P:defense response to other organism"/>
    <property type="evidence" value="ECO:0007669"/>
    <property type="project" value="InterPro"/>
</dbReference>
<dbReference type="GO" id="GO:0005886">
    <property type="term" value="C:plasma membrane"/>
    <property type="evidence" value="ECO:0007669"/>
    <property type="project" value="TreeGrafter"/>
</dbReference>
<keyword evidence="4 5" id="KW-0472">Membrane</keyword>
<dbReference type="Proteomes" id="UP000075243">
    <property type="component" value="Unassembled WGS sequence"/>
</dbReference>
<organism evidence="7 8">
    <name type="scientific">Cajanus cajan</name>
    <name type="common">Pigeon pea</name>
    <name type="synonym">Cajanus indicus</name>
    <dbReference type="NCBI Taxonomy" id="3821"/>
    <lineage>
        <taxon>Eukaryota</taxon>
        <taxon>Viridiplantae</taxon>
        <taxon>Streptophyta</taxon>
        <taxon>Embryophyta</taxon>
        <taxon>Tracheophyta</taxon>
        <taxon>Spermatophyta</taxon>
        <taxon>Magnoliopsida</taxon>
        <taxon>eudicotyledons</taxon>
        <taxon>Gunneridae</taxon>
        <taxon>Pentapetalae</taxon>
        <taxon>rosids</taxon>
        <taxon>fabids</taxon>
        <taxon>Fabales</taxon>
        <taxon>Fabaceae</taxon>
        <taxon>Papilionoideae</taxon>
        <taxon>50 kb inversion clade</taxon>
        <taxon>NPAAA clade</taxon>
        <taxon>indigoferoid/millettioid clade</taxon>
        <taxon>Phaseoleae</taxon>
        <taxon>Cajanus</taxon>
    </lineage>
</organism>
<evidence type="ECO:0000313" key="7">
    <source>
        <dbReference type="EMBL" id="KYP36505.1"/>
    </source>
</evidence>
<dbReference type="Gramene" id="C.cajan_43535.t">
    <property type="protein sequence ID" value="C.cajan_43535.t.cds1"/>
    <property type="gene ID" value="C.cajan_43535"/>
</dbReference>
<feature type="domain" description="Late embryogenesis abundant protein LEA-2 subgroup" evidence="6">
    <location>
        <begin position="66"/>
        <end position="155"/>
    </location>
</feature>
<evidence type="ECO:0000256" key="2">
    <source>
        <dbReference type="ARBA" id="ARBA00022692"/>
    </source>
</evidence>
<evidence type="ECO:0000256" key="5">
    <source>
        <dbReference type="SAM" id="Phobius"/>
    </source>
</evidence>
<evidence type="ECO:0000256" key="1">
    <source>
        <dbReference type="ARBA" id="ARBA00004167"/>
    </source>
</evidence>
<comment type="subcellular location">
    <subcellularLocation>
        <location evidence="1">Membrane</location>
        <topology evidence="1">Single-pass membrane protein</topology>
    </subcellularLocation>
</comment>
<dbReference type="InterPro" id="IPR004864">
    <property type="entry name" value="LEA_2"/>
</dbReference>
<evidence type="ECO:0000259" key="6">
    <source>
        <dbReference type="Pfam" id="PF03168"/>
    </source>
</evidence>
<dbReference type="EMBL" id="KQ484207">
    <property type="protein sequence ID" value="KYP36505.1"/>
    <property type="molecule type" value="Genomic_DNA"/>
</dbReference>
<keyword evidence="2 5" id="KW-0812">Transmembrane</keyword>
<proteinExistence type="predicted"/>
<sequence length="197" mass="22112">MPILRLSFNIICTLIICLLLIVLITDVIVLWIVIKPRFPFFKLNTVTVNNLNSTTNAELTASFDVTVNSRNPNPTLSISYESLEVVVWFDNHTIASAFVAPPWQEPEREVSVRTRFGVNRKVVPRHVVDGIAAQRASGSVRFGVTLRARVRFWWHGLVCTRVRSFNVGCYPLNVAFPTDGNSSNIGRLIVPADCYVP</sequence>
<dbReference type="PANTHER" id="PTHR31234:SF2">
    <property type="entry name" value="OS05G0199100 PROTEIN"/>
    <property type="match status" value="1"/>
</dbReference>
<gene>
    <name evidence="7" type="ORF">KK1_042376</name>
</gene>
<keyword evidence="8" id="KW-1185">Reference proteome</keyword>
<dbReference type="PANTHER" id="PTHR31234">
    <property type="entry name" value="LATE EMBRYOGENESIS ABUNDANT (LEA) HYDROXYPROLINE-RICH GLYCOPROTEIN FAMILY"/>
    <property type="match status" value="1"/>
</dbReference>
<evidence type="ECO:0000313" key="8">
    <source>
        <dbReference type="Proteomes" id="UP000075243"/>
    </source>
</evidence>